<keyword evidence="3" id="KW-0963">Cytoplasm</keyword>
<dbReference type="Gene3D" id="1.20.1270.280">
    <property type="match status" value="1"/>
</dbReference>
<keyword evidence="6" id="KW-0547">Nucleotide-binding</keyword>
<feature type="coiled-coil region" evidence="14">
    <location>
        <begin position="2984"/>
        <end position="3014"/>
    </location>
</feature>
<feature type="compositionally biased region" description="Basic residues" evidence="15">
    <location>
        <begin position="1"/>
        <end position="11"/>
    </location>
</feature>
<dbReference type="InterPro" id="IPR026983">
    <property type="entry name" value="DHC"/>
</dbReference>
<keyword evidence="10" id="KW-0969">Cilium</keyword>
<dbReference type="Gene3D" id="6.10.140.1060">
    <property type="match status" value="1"/>
</dbReference>
<dbReference type="InterPro" id="IPR041589">
    <property type="entry name" value="DNAH3_AAA_lid_1"/>
</dbReference>
<feature type="domain" description="AAA+ ATPase" evidence="16">
    <location>
        <begin position="1679"/>
        <end position="1820"/>
    </location>
</feature>
<keyword evidence="4" id="KW-0493">Microtubule</keyword>
<feature type="region of interest" description="Disordered" evidence="15">
    <location>
        <begin position="680"/>
        <end position="700"/>
    </location>
</feature>
<dbReference type="InParanoid" id="A0A0V0R299"/>
<protein>
    <submittedName>
        <fullName evidence="17">p-loop containing nucleoside triphosphate hydrolase</fullName>
    </submittedName>
</protein>
<dbReference type="Proteomes" id="UP000054937">
    <property type="component" value="Unassembled WGS sequence"/>
</dbReference>
<dbReference type="Pfam" id="PF12774">
    <property type="entry name" value="AAA_6"/>
    <property type="match status" value="1"/>
</dbReference>
<evidence type="ECO:0000256" key="14">
    <source>
        <dbReference type="SAM" id="Coils"/>
    </source>
</evidence>
<dbReference type="Pfam" id="PF18198">
    <property type="entry name" value="AAA_lid_11"/>
    <property type="match status" value="1"/>
</dbReference>
<dbReference type="FunFam" id="1.10.8.1220:FF:000001">
    <property type="entry name" value="Dynein axonemal heavy chain 5"/>
    <property type="match status" value="1"/>
</dbReference>
<evidence type="ECO:0000256" key="9">
    <source>
        <dbReference type="ARBA" id="ARBA00023054"/>
    </source>
</evidence>
<dbReference type="Gene3D" id="3.40.50.300">
    <property type="entry name" value="P-loop containing nucleotide triphosphate hydrolases"/>
    <property type="match status" value="5"/>
</dbReference>
<reference evidence="17 18" key="1">
    <citation type="journal article" date="2015" name="Sci. Rep.">
        <title>Genome of the facultative scuticociliatosis pathogen Pseudocohnilembus persalinus provides insight into its virulence through horizontal gene transfer.</title>
        <authorList>
            <person name="Xiong J."/>
            <person name="Wang G."/>
            <person name="Cheng J."/>
            <person name="Tian M."/>
            <person name="Pan X."/>
            <person name="Warren A."/>
            <person name="Jiang C."/>
            <person name="Yuan D."/>
            <person name="Miao W."/>
        </authorList>
    </citation>
    <scope>NUCLEOTIDE SEQUENCE [LARGE SCALE GENOMIC DNA]</scope>
    <source>
        <strain evidence="17">36N120E</strain>
    </source>
</reference>
<comment type="similarity">
    <text evidence="2">Belongs to the dynein heavy chain family.</text>
</comment>
<dbReference type="OrthoDB" id="447173at2759"/>
<dbReference type="InterPro" id="IPR041658">
    <property type="entry name" value="AAA_lid_11"/>
</dbReference>
<keyword evidence="5" id="KW-0677">Repeat</keyword>
<feature type="region of interest" description="Disordered" evidence="15">
    <location>
        <begin position="114"/>
        <end position="134"/>
    </location>
</feature>
<dbReference type="Pfam" id="PF12781">
    <property type="entry name" value="AAA_9"/>
    <property type="match status" value="1"/>
</dbReference>
<evidence type="ECO:0000256" key="10">
    <source>
        <dbReference type="ARBA" id="ARBA00023069"/>
    </source>
</evidence>
<comment type="subcellular location">
    <subcellularLocation>
        <location evidence="1">Cytoplasm</location>
        <location evidence="1">Cytoskeleton</location>
        <location evidence="1">Cilium axoneme</location>
    </subcellularLocation>
</comment>
<keyword evidence="17" id="KW-0378">Hydrolase</keyword>
<dbReference type="GO" id="GO:0007018">
    <property type="term" value="P:microtubule-based movement"/>
    <property type="evidence" value="ECO:0007669"/>
    <property type="project" value="InterPro"/>
</dbReference>
<evidence type="ECO:0000259" key="16">
    <source>
        <dbReference type="SMART" id="SM00382"/>
    </source>
</evidence>
<dbReference type="Pfam" id="PF12777">
    <property type="entry name" value="MT"/>
    <property type="match status" value="1"/>
</dbReference>
<dbReference type="Gene3D" id="1.20.140.100">
    <property type="entry name" value="Dynein heavy chain, N-terminal domain 2"/>
    <property type="match status" value="1"/>
</dbReference>
<dbReference type="SMART" id="SM00382">
    <property type="entry name" value="AAA"/>
    <property type="match status" value="2"/>
</dbReference>
<dbReference type="CDD" id="cd00009">
    <property type="entry name" value="AAA"/>
    <property type="match status" value="1"/>
</dbReference>
<dbReference type="Pfam" id="PF12780">
    <property type="entry name" value="AAA_8"/>
    <property type="match status" value="1"/>
</dbReference>
<dbReference type="PANTHER" id="PTHR22878:SF68">
    <property type="entry name" value="DYNEIN HEAVY CHAIN 6, AXONEMAL-LIKE"/>
    <property type="match status" value="1"/>
</dbReference>
<dbReference type="InterPro" id="IPR043160">
    <property type="entry name" value="Dynein_C_barrel"/>
</dbReference>
<evidence type="ECO:0000256" key="8">
    <source>
        <dbReference type="ARBA" id="ARBA00023017"/>
    </source>
</evidence>
<dbReference type="InterPro" id="IPR035706">
    <property type="entry name" value="AAA_9"/>
</dbReference>
<evidence type="ECO:0000256" key="3">
    <source>
        <dbReference type="ARBA" id="ARBA00022490"/>
    </source>
</evidence>
<dbReference type="GO" id="GO:0030286">
    <property type="term" value="C:dynein complex"/>
    <property type="evidence" value="ECO:0007669"/>
    <property type="project" value="UniProtKB-KW"/>
</dbReference>
<dbReference type="FunFam" id="3.40.50.300:FF:000362">
    <property type="entry name" value="Dynein, axonemal, heavy chain 6"/>
    <property type="match status" value="1"/>
</dbReference>
<keyword evidence="9 14" id="KW-0175">Coiled coil</keyword>
<evidence type="ECO:0000256" key="11">
    <source>
        <dbReference type="ARBA" id="ARBA00023175"/>
    </source>
</evidence>
<feature type="coiled-coil region" evidence="14">
    <location>
        <begin position="3471"/>
        <end position="3498"/>
    </location>
</feature>
<dbReference type="InterPro" id="IPR024317">
    <property type="entry name" value="Dynein_heavy_chain_D4_dom"/>
</dbReference>
<dbReference type="FunFam" id="3.40.50.300:FF:002141">
    <property type="entry name" value="Dynein heavy chain"/>
    <property type="match status" value="1"/>
</dbReference>
<dbReference type="SUPFAM" id="SSF52540">
    <property type="entry name" value="P-loop containing nucleoside triphosphate hydrolases"/>
    <property type="match status" value="4"/>
</dbReference>
<dbReference type="FunFam" id="1.20.920.20:FF:000001">
    <property type="entry name" value="dynein heavy chain 2, axonemal"/>
    <property type="match status" value="1"/>
</dbReference>
<sequence length="4387" mass="507733">MQKRPSVKRNTRAISMGHHLKNQDNHNQFQQSNNNIQEDITHYGQFNNRKYSRAKQELVQRLFAQNNQSNMPSVQKTVDKNHKDKNRGLIAKIAIENWQKSDTINQCNEFNANTTNQGNNLPPILNNSKTPSQNFLASSNINTTKNQRQVRGQSMRSFSLNKTAQNSQKPQLFGTQNYEKSLINQNQNINNSFKEQSLNQTQIQNKNKNLTQHGFQSQEINFMSNYSHLNMKYNRPKHHQRLLGDPLKAIPVKNLIDKMVGPIDIRYQNVDQNIKSTAKKYDNINLEAEYVKNSEQQENQENGIQNGENNSGINNIDIFIALVREHRISAIEFIYLIKEKHNSNDAYNLKVYRYEKLVENKIVNYYTLSSKGVTRYVNNRPTEFVSLGDWLKERDQFNMIKNLQFFRKFRKWKTLKQWKHFVFKERLVKVQKSLNEKLFILNPIYQQTLLEHRSISVDFERLRFVNVSEQFPPMSLEKFGEEQAKHRADVVNKLQESSKKLHENCLSGIKKVIDEMRQQIQNGMPNEEEQFASNHNNNQLEMGNDMDEKKQILEKLGFPPNMDYDLRSGMRQEFQRFLRLAYLLDFICVQSLGQIYVGSAFEFLQRIKIIASNTVYKKVLDNPDQFVQEDDPLLEINFETFIKQPLEDFKIEIQEFPASTLKQEKCQTFDLDMHAVIVQEPNQEEGENNQKKGNIDSEGEENLQEDQYDLMQDEDYQDDKLIKKRNVQNIHDCWLQMSPTKEDFFTEVHNIFSEGLDCIQVIERWSKNQMFLPYVKGLEEWDEIIGEKWNKPESYYLNPSQWIKENKFAQTFMKHVKDILFQQFDRIEEFKQEYQPLLNQFWVQQNSDLEVLKNKRLKRQSKIYGWILANFRENLNTLSEKLINEVNLGIFKVNTADIKKAIMPQQKKLVENLDKLLISIYLERGDNELQWLQASIKNLKGPALNIEEFVLKKAALDKIYRELQIRKEELMVLESLFILMTEKQVQEVNSKKVQTLQHQLSKSENDLNAEINEVETSTAQNFDKFKKDLSQYIDQLKENSQEIMEQLRNEKYLDEKTPLEEATKELGELNETMKGYEKDMEKFINYEEILGVQQQANFENLLDAKFELTLRYDMWRGIQEFKQLQSKWSQIPFSEINAKEIAQQTEVYYRTVQKCKKNLSDNKVILMLAEPVTSVRNTMPVVTALRSQYLTETHWEEIKKILNADFDIENPEFTLQKMMDLKAAQFSEEIIEISVRAAQEDAIKIQLVEMEEKWAQVDLCLKSYKERDDIGVLAEIDELIQLFDEGLATMNTILANRFVAPLRKEAQKIANDLLHLQDIIDKWVECQKKWMYLENIFSSPDIIRSLPNESNLFSQCDAYLIKLMKSSLVNPKIMKLLNNPKFPNLLDQLTKRSEQLDKIEKQLEQFLETKRQSFPRFYFISNDELIEILAKASKLQDVEPSIGKCFEGLNKLYMGKEANVANSTLIQGMISPEGEIVQFINKSVKAQGNVELWLDILQKEMYECMKKLIKAGFNNSSNDQLYKSRMAWIKAHKGQVVSVVNQIIWTLTTEDSIANSEENKNAMSDHLEQTILQLGLLTEEVRGQLSSIMRKIIVALITADVHNRDIIQKLDDEEVENLQDFTWQQQLKYRMQGDDCIIHQVTSTLNYGYEYLGATSRLVITPLTDRCWITITSAVDQKLGANPAGPAGTGKTESTKDLAKGLGRLCIVFNCSDQITAVMMNKLFSGLCQQGAWTCLDEFNRIDIEVLSVIAQQLLVIRMALLQKEDDRVSNFDFEGLNIPLKTGYGVFITMNPGYAGRTELPDNLKALFRPVAMMIPDYSMIAEIMLFAEGFQEAQNLSKKMVQLYKLSSEQLSQQDHYDFGMRALKSLLVMAGSLKRAESKLSEDVVLIRAMKDANIPKFLRDDLPLFEALIQDLFPSVEIPEQPKGELENQIVKTLESQKLQKKPEFVTKIIQLFETLIVRFGVMLVGNSGTGKTKCYHTLALAMSKLREKELEKLEEIEKNQKFQQEEEAGEKMKIKINEQYQHVGYHCLNPKSITMGELYGEVDPLTQEWVDGLASSIIRDCNNLAQDSDFDANKREWVVFDGPVDALWIENMNTVLDDNQTLCLANSERIKLREQMRMLFEVQDLAVASPATVSRCGMVYLCHEDLGWHPFVLSWFEQNCEVNQEKAQEMNKIYLEEENLEYVKNSFTNLFDNTCKKFSKCHEPFPTTDIQRAQNICNFLQIYLSKFKNDKHFDENKKKLNHILAFSFIWGVTAGVSDKDYDQLDLVIKDVFQHLRFPKGETIFDFYIDDSQKCFLDWESQLEDFVYEKDCNYFDLLVPTIDTTKYSSILEQLLEIQKPCLFTGPTGTGKSVIIKNLLIKLKSTKATNSIFLNFSAQTNPKQTQLAIESKLNKKGKTLFGARPNEKIVIFIDDINMPALEEYGAQPCIELLRLLVDKQGFFDRFKLFWKNIEDTTLICAGAPAGGGRNQLTPRFVRHFNVFCLPQPSDSTLQKIFGSILKEFLGSTNFSDQLKRLVDAPVNGTIDVYKTISKELLPIPSKFHYTFNLRDISKVFQGMLQIKPQQCQSQESLAKLWVHECSRVFADRLVNQTDAEWFQELIVSIVNRYFGVNMDKEVLFEVPILFSDIMKLEQGSSIYEEIQDRKKFKKALEDKQDDYNFDSTDQLDLVFFEQANEHIQRIARVLRQPRGNCMLIGVGGSGKQSLSKLASFIMKCDVFQIEMIKNYNTVSFREDLQKLLKKTGMEMKPTSFIFTDVQIAYESFLEDINNLLNTGEVPNLFQKKEDIDEIMNGVRSHAIKAKKPDSPDDLWNFFIDNVRKNLHIILCMSPVGSALRIRTRKFPSMIDCCTLDWFSDWPKEALLSVALKFLDQIELPNAQMKSDLAEMCMTVAVDVAETSNLFFNELKRKVYTTPKSYLDQISLYQKLLAKKRDEVNTLKTKLSEGLDKLNKSNQIVASLKIEMQDLQPQLEEQSAKTEIALKQVAEDRQEANEVEAQVSEETQIVNEKAEEIQMIVDEAQQELDKALPALKQAELALNTINKSDIAKIKGYSQPPSGVIMVLSAVCTLLGIKEDWNSAKSMIIEMGFIDKLKNYDKDNVPEIYLRKLRNYTNRAEFDPTYVQKQDEACKSLCMWCLAIDKYSKVAKEVLPKKQTVAKEQKNLAIKQQELKQKQDELDKVKQKVAQLQKDCDDTMAKKQQLQEDLQRTANRLEAAEKLTYLLGDEGVRWKDQIESIGKQLDELIGNVFLSSSIMNYCGPYTIKYREKLCKQWYDQLVEKQIPISENYTLADTMETPINIRDWQLQGLPNDSFSVENAVIATKADRWPLMIDPQGEANKWIKKQLASQNLQIMRFSETHYLKTLQNSITSGYPGLIEEVTEFIDPAIDSVLQKQIFDQEGRKLIRVGDKRVDYDPTFQLFLTTKLSNPHYLPETFIKVTIINFSITFEGLQDQLMSDVMKNEKPEIEQQRDETIVTIANSKKQLQEAQDKILQLLAEAKGMILDDVELIQTLETSKKQSAEIKVKLEETEIIEKQINESRDLYVSISVRGTILYFVISDLAGIDPMYQFSLQYFKKLFNNAMQTTKECNVLEERLTLLKDNITRVIFTDICRGLFESHKRLFSFLITTSIKRQAEEISPAAWNLLIRGPGVQKEGKKDKSEPNPDTNQTDITKQAWFYINTIAQQIEPLQKLPKLIKENLSQWIVWKDSSDIYNELLPSKLQENSGFINFYKLLLIRAFRPEKILHSFSHYISSEMGEFYDTIPSATMAQLYNDSNSQMPIIFILSQGADPTSMLINFSKEQNKDITPNVISLGQGQGKKAEALIERAKSDGSWVLLQNCHLSKSWMPELEKIVQQFNEPGYIQNEDFRLFLTSMPVEYFPVSVLQNGLKLTTEPPRGIKANLSKSFQDLNQEYIDQVEFKKESWFRLFFGLTFFHAVIQERRKFGPLGFNIRYEFNESDLDISKITLKMFLNTQEEGIPYDAMLYMTGHINYGGRVTDDWDRVCLLSILKQFYTSEALEKNYQFSESGLYYAPSTMELAEIQKYINQLPNIDDPEIFGMHENANITFQQQESNKLIETILSIQPRDAGASGGDEGAKSNDEIVTDIAIELEGKLPTLLLKESGLESLFELTEVGAYQSLTTVLLQEIEKFNRLLKVCSNSLSELQKAIKGFVVMSQDLDDMYLAFLNNQLPPIWKKVSYASLKPLSGWFKDLIERVDMMRNWLVNGNPSCYWISGFYFPQGFLTGVLQTHSRKFKIPIDTLSFKFRLFEYDSEYKTNVPPVNGVYIKGLYCDGARWNDKANTLEDQPIGTLYSPMPVIHFIPEENYQVPEDNYLCPLYKTSNRVGVLSTTGQSTNFILAIGIPIKNTKPEFWTLRGTALLTQLDN</sequence>
<keyword evidence="8" id="KW-0243">Dynein</keyword>
<dbReference type="GO" id="GO:0005930">
    <property type="term" value="C:axoneme"/>
    <property type="evidence" value="ECO:0007669"/>
    <property type="project" value="UniProtKB-SubCell"/>
</dbReference>
<organism evidence="17 18">
    <name type="scientific">Pseudocohnilembus persalinus</name>
    <name type="common">Ciliate</name>
    <dbReference type="NCBI Taxonomy" id="266149"/>
    <lineage>
        <taxon>Eukaryota</taxon>
        <taxon>Sar</taxon>
        <taxon>Alveolata</taxon>
        <taxon>Ciliophora</taxon>
        <taxon>Intramacronucleata</taxon>
        <taxon>Oligohymenophorea</taxon>
        <taxon>Scuticociliatia</taxon>
        <taxon>Philasterida</taxon>
        <taxon>Pseudocohnilembidae</taxon>
        <taxon>Pseudocohnilembus</taxon>
    </lineage>
</organism>
<dbReference type="InterPro" id="IPR042222">
    <property type="entry name" value="Dynein_2_N"/>
</dbReference>
<dbReference type="InterPro" id="IPR043157">
    <property type="entry name" value="Dynein_AAA1S"/>
</dbReference>
<dbReference type="Gene3D" id="1.20.58.1120">
    <property type="match status" value="1"/>
</dbReference>
<name>A0A0V0R299_PSEPJ</name>
<dbReference type="Pfam" id="PF18199">
    <property type="entry name" value="Dynein_C"/>
    <property type="match status" value="1"/>
</dbReference>
<dbReference type="InterPro" id="IPR035699">
    <property type="entry name" value="AAA_6"/>
</dbReference>
<dbReference type="InterPro" id="IPR013602">
    <property type="entry name" value="Dynein_heavy_linker"/>
</dbReference>
<evidence type="ECO:0000256" key="1">
    <source>
        <dbReference type="ARBA" id="ARBA00004430"/>
    </source>
</evidence>
<evidence type="ECO:0000256" key="15">
    <source>
        <dbReference type="SAM" id="MobiDB-lite"/>
    </source>
</evidence>
<keyword evidence="12" id="KW-0206">Cytoskeleton</keyword>
<keyword evidence="7" id="KW-0067">ATP-binding</keyword>
<dbReference type="Pfam" id="PF08393">
    <property type="entry name" value="DHC_N2"/>
    <property type="match status" value="1"/>
</dbReference>
<accession>A0A0V0R299</accession>
<evidence type="ECO:0000256" key="5">
    <source>
        <dbReference type="ARBA" id="ARBA00022737"/>
    </source>
</evidence>
<dbReference type="FunFam" id="1.10.8.720:FF:000001">
    <property type="entry name" value="dynein heavy chain 7, axonemal"/>
    <property type="match status" value="1"/>
</dbReference>
<keyword evidence="11" id="KW-0505">Motor protein</keyword>
<dbReference type="Gene3D" id="1.20.920.30">
    <property type="match status" value="1"/>
</dbReference>
<evidence type="ECO:0000256" key="4">
    <source>
        <dbReference type="ARBA" id="ARBA00022701"/>
    </source>
</evidence>
<dbReference type="InterPro" id="IPR003593">
    <property type="entry name" value="AAA+_ATPase"/>
</dbReference>
<keyword evidence="18" id="KW-1185">Reference proteome</keyword>
<feature type="region of interest" description="Disordered" evidence="15">
    <location>
        <begin position="1"/>
        <end position="29"/>
    </location>
</feature>
<dbReference type="FunFam" id="1.10.8.710:FF:000004">
    <property type="entry name" value="Dynein axonemal heavy chain 6"/>
    <property type="match status" value="1"/>
</dbReference>
<dbReference type="FunFam" id="1.20.920.30:FF:000005">
    <property type="entry name" value="Dynein, axonemal, heavy chain 2"/>
    <property type="match status" value="1"/>
</dbReference>
<dbReference type="InterPro" id="IPR041228">
    <property type="entry name" value="Dynein_C"/>
</dbReference>
<comment type="caution">
    <text evidence="17">The sequence shown here is derived from an EMBL/GenBank/DDBJ whole genome shotgun (WGS) entry which is preliminary data.</text>
</comment>
<dbReference type="InterPro" id="IPR024743">
    <property type="entry name" value="Dynein_HC_stalk"/>
</dbReference>
<evidence type="ECO:0000256" key="12">
    <source>
        <dbReference type="ARBA" id="ARBA00023212"/>
    </source>
</evidence>
<dbReference type="InterPro" id="IPR004273">
    <property type="entry name" value="Dynein_heavy_D6_P-loop"/>
</dbReference>
<dbReference type="Pfam" id="PF03028">
    <property type="entry name" value="Dynein_heavy"/>
    <property type="match status" value="1"/>
</dbReference>
<dbReference type="Gene3D" id="3.10.490.20">
    <property type="match status" value="1"/>
</dbReference>
<dbReference type="GO" id="GO:0008569">
    <property type="term" value="F:minus-end-directed microtubule motor activity"/>
    <property type="evidence" value="ECO:0007669"/>
    <property type="project" value="InterPro"/>
</dbReference>
<dbReference type="Gene3D" id="1.10.287.2620">
    <property type="match status" value="1"/>
</dbReference>
<dbReference type="GO" id="GO:0045505">
    <property type="term" value="F:dynein intermediate chain binding"/>
    <property type="evidence" value="ECO:0007669"/>
    <property type="project" value="InterPro"/>
</dbReference>
<dbReference type="Pfam" id="PF17852">
    <property type="entry name" value="Dynein_AAA_lid"/>
    <property type="match status" value="1"/>
</dbReference>
<dbReference type="GO" id="GO:0005874">
    <property type="term" value="C:microtubule"/>
    <property type="evidence" value="ECO:0007669"/>
    <property type="project" value="UniProtKB-KW"/>
</dbReference>
<dbReference type="PANTHER" id="PTHR22878">
    <property type="entry name" value="DYNEIN HEAVY CHAIN 6, AXONEMAL-LIKE-RELATED"/>
    <property type="match status" value="1"/>
</dbReference>
<feature type="coiled-coil region" evidence="14">
    <location>
        <begin position="3158"/>
        <end position="3220"/>
    </location>
</feature>
<dbReference type="Gene3D" id="1.10.8.1220">
    <property type="match status" value="1"/>
</dbReference>
<dbReference type="OMA" id="VESFDWQ"/>
<evidence type="ECO:0000313" key="18">
    <source>
        <dbReference type="Proteomes" id="UP000054937"/>
    </source>
</evidence>
<feature type="coiled-coil region" evidence="14">
    <location>
        <begin position="993"/>
        <end position="1079"/>
    </location>
</feature>
<dbReference type="InterPro" id="IPR042219">
    <property type="entry name" value="AAA_lid_11_sf"/>
</dbReference>
<dbReference type="InterPro" id="IPR041466">
    <property type="entry name" value="Dynein_AAA5_ext"/>
</dbReference>
<dbReference type="EMBL" id="LDAU01000066">
    <property type="protein sequence ID" value="KRX08296.1"/>
    <property type="molecule type" value="Genomic_DNA"/>
</dbReference>
<keyword evidence="13" id="KW-0966">Cell projection</keyword>
<dbReference type="Pfam" id="PF12775">
    <property type="entry name" value="AAA_7"/>
    <property type="match status" value="1"/>
</dbReference>
<dbReference type="Gene3D" id="3.20.180.20">
    <property type="entry name" value="Dynein heavy chain, N-terminal domain 2"/>
    <property type="match status" value="1"/>
</dbReference>
<dbReference type="Gene3D" id="1.10.8.710">
    <property type="match status" value="1"/>
</dbReference>
<dbReference type="GO" id="GO:0005524">
    <property type="term" value="F:ATP binding"/>
    <property type="evidence" value="ECO:0007669"/>
    <property type="project" value="UniProtKB-KW"/>
</dbReference>
<dbReference type="Pfam" id="PF17857">
    <property type="entry name" value="AAA_lid_1"/>
    <property type="match status" value="1"/>
</dbReference>
<dbReference type="FunFam" id="3.40.50.300:FF:000049">
    <property type="entry name" value="Dynein, axonemal, heavy chain 5"/>
    <property type="match status" value="1"/>
</dbReference>
<proteinExistence type="inferred from homology"/>
<gene>
    <name evidence="17" type="ORF">PPERSA_01757</name>
</gene>
<dbReference type="FunFam" id="1.20.58.1120:FF:000001">
    <property type="entry name" value="dynein heavy chain 2, axonemal"/>
    <property type="match status" value="1"/>
</dbReference>
<dbReference type="Gene3D" id="1.10.8.720">
    <property type="entry name" value="Region D6 of dynein motor"/>
    <property type="match status" value="1"/>
</dbReference>
<dbReference type="InterPro" id="IPR042228">
    <property type="entry name" value="Dynein_linker_3"/>
</dbReference>
<evidence type="ECO:0000256" key="13">
    <source>
        <dbReference type="ARBA" id="ARBA00023273"/>
    </source>
</evidence>
<dbReference type="FunFam" id="3.10.490.20:FF:000005">
    <property type="entry name" value="Dynein axonemal heavy chain 6"/>
    <property type="match status" value="1"/>
</dbReference>
<dbReference type="InterPro" id="IPR027417">
    <property type="entry name" value="P-loop_NTPase"/>
</dbReference>
<dbReference type="FunFam" id="3.40.50.300:FF:000063">
    <property type="entry name" value="dynein heavy chain 6, axonemal"/>
    <property type="match status" value="1"/>
</dbReference>
<dbReference type="Gene3D" id="1.20.920.20">
    <property type="match status" value="1"/>
</dbReference>
<dbReference type="GO" id="GO:0016787">
    <property type="term" value="F:hydrolase activity"/>
    <property type="evidence" value="ECO:0007669"/>
    <property type="project" value="UniProtKB-KW"/>
</dbReference>
<evidence type="ECO:0000256" key="7">
    <source>
        <dbReference type="ARBA" id="ARBA00022840"/>
    </source>
</evidence>
<evidence type="ECO:0000313" key="17">
    <source>
        <dbReference type="EMBL" id="KRX08296.1"/>
    </source>
</evidence>
<evidence type="ECO:0000256" key="2">
    <source>
        <dbReference type="ARBA" id="ARBA00008887"/>
    </source>
</evidence>
<dbReference type="GO" id="GO:0051959">
    <property type="term" value="F:dynein light intermediate chain binding"/>
    <property type="evidence" value="ECO:0007669"/>
    <property type="project" value="InterPro"/>
</dbReference>
<evidence type="ECO:0000256" key="6">
    <source>
        <dbReference type="ARBA" id="ARBA00022741"/>
    </source>
</evidence>
<feature type="domain" description="AAA+ ATPase" evidence="16">
    <location>
        <begin position="2341"/>
        <end position="2488"/>
    </location>
</feature>